<keyword evidence="2 3" id="KW-0808">Transferase</keyword>
<evidence type="ECO:0000313" key="6">
    <source>
        <dbReference type="EMBL" id="EXB50176.1"/>
    </source>
</evidence>
<dbReference type="EMBL" id="KE343987">
    <property type="protein sequence ID" value="EXB50176.1"/>
    <property type="molecule type" value="Genomic_DNA"/>
</dbReference>
<dbReference type="PANTHER" id="PTHR48044:SF22">
    <property type="entry name" value="GLYCOSYLTRANSFERASE"/>
    <property type="match status" value="1"/>
</dbReference>
<keyword evidence="3" id="KW-0328">Glycosyltransferase</keyword>
<dbReference type="eggNOG" id="KOG1192">
    <property type="taxonomic scope" value="Eukaryota"/>
</dbReference>
<evidence type="ECO:0000259" key="5">
    <source>
        <dbReference type="Pfam" id="PF26168"/>
    </source>
</evidence>
<evidence type="ECO:0000256" key="4">
    <source>
        <dbReference type="RuleBase" id="RU362057"/>
    </source>
</evidence>
<name>W9QPX8_9ROSA</name>
<dbReference type="CDD" id="cd03784">
    <property type="entry name" value="GT1_Gtf-like"/>
    <property type="match status" value="1"/>
</dbReference>
<evidence type="ECO:0000256" key="1">
    <source>
        <dbReference type="ARBA" id="ARBA00009995"/>
    </source>
</evidence>
<dbReference type="SUPFAM" id="SSF53756">
    <property type="entry name" value="UDP-Glycosyltransferase/glycogen phosphorylase"/>
    <property type="match status" value="1"/>
</dbReference>
<dbReference type="Pfam" id="PF26168">
    <property type="entry name" value="Glyco_transf_N"/>
    <property type="match status" value="1"/>
</dbReference>
<dbReference type="InterPro" id="IPR002213">
    <property type="entry name" value="UDP_glucos_trans"/>
</dbReference>
<dbReference type="AlphaFoldDB" id="W9QPX8"/>
<evidence type="ECO:0000256" key="2">
    <source>
        <dbReference type="ARBA" id="ARBA00022679"/>
    </source>
</evidence>
<gene>
    <name evidence="6" type="ORF">L484_001203</name>
</gene>
<proteinExistence type="inferred from homology"/>
<accession>W9QPX8</accession>
<dbReference type="OrthoDB" id="5835829at2759"/>
<sequence length="483" mass="54288">MANPHHGNQEHPSNGLNIINPSHDHEVVVVMVPLPAQGHINQLLHLSRLIAAYNIPVYYVGAAAHNRQATLRVQGWNPNSIKNIHFLDFLVPPFNSPPPNPNSQDKFPSHLLPSFRAARHLRHPVTALLRRLSEKARRIIIIHDSLMASVVQDAALIPNTESFTFHSISAFAIFLFYWDGMKKVQLEVDAKNIIPKDVPSLEGCLTSEMMDFIAAQYEFNKYNSGNLYNTSRVMERPYMDLLVRILPNKKHWALGPFNPVELVEKKVSNDKHMCLEWLDKQAPNSVIYVSFGTTTTFTEEQIQELALGLEQSGQKFMWVLRYADKGVVFDDEVIRKVELPKGYEESVRNKGIVVRDWAPQLEILGHPSTGGFLSHCGWNSCIESITMGVPIGAWPMHSDQPRNTVLVTELLGVGTVVRDWNRRNEVATAAAVVEGVRKLMESKEGEHMRKRAAELGSAVRQSAAAEDGASRKELDAFIAHISR</sequence>
<feature type="domain" description="Glycosyltransferase N-terminal" evidence="5">
    <location>
        <begin position="26"/>
        <end position="259"/>
    </location>
</feature>
<dbReference type="Gene3D" id="3.40.50.2000">
    <property type="entry name" value="Glycogen Phosphorylase B"/>
    <property type="match status" value="2"/>
</dbReference>
<dbReference type="Proteomes" id="UP000030645">
    <property type="component" value="Unassembled WGS sequence"/>
</dbReference>
<evidence type="ECO:0000256" key="3">
    <source>
        <dbReference type="RuleBase" id="RU003718"/>
    </source>
</evidence>
<protein>
    <recommendedName>
        <fullName evidence="4">Glycosyltransferase</fullName>
        <ecNumber evidence="4">2.4.1.-</ecNumber>
    </recommendedName>
</protein>
<dbReference type="FunFam" id="3.40.50.2000:FF:000060">
    <property type="entry name" value="Glycosyltransferase"/>
    <property type="match status" value="1"/>
</dbReference>
<dbReference type="Pfam" id="PF00201">
    <property type="entry name" value="UDPGT"/>
    <property type="match status" value="1"/>
</dbReference>
<reference evidence="7" key="1">
    <citation type="submission" date="2013-01" db="EMBL/GenBank/DDBJ databases">
        <title>Draft Genome Sequence of a Mulberry Tree, Morus notabilis C.K. Schneid.</title>
        <authorList>
            <person name="He N."/>
            <person name="Zhao S."/>
        </authorList>
    </citation>
    <scope>NUCLEOTIDE SEQUENCE</scope>
</reference>
<dbReference type="GO" id="GO:0050404">
    <property type="term" value="F:zeatin O-beta-D-xylosyltransferase activity"/>
    <property type="evidence" value="ECO:0007669"/>
    <property type="project" value="UniProtKB-ARBA"/>
</dbReference>
<dbReference type="GO" id="GO:0009690">
    <property type="term" value="P:cytokinin metabolic process"/>
    <property type="evidence" value="ECO:0007669"/>
    <property type="project" value="UniProtKB-ARBA"/>
</dbReference>
<keyword evidence="7" id="KW-1185">Reference proteome</keyword>
<dbReference type="FunFam" id="3.40.50.2000:FF:000238">
    <property type="entry name" value="Glycosyltransferase"/>
    <property type="match status" value="1"/>
</dbReference>
<dbReference type="PROSITE" id="PS00375">
    <property type="entry name" value="UDPGT"/>
    <property type="match status" value="1"/>
</dbReference>
<dbReference type="EC" id="2.4.1.-" evidence="4"/>
<dbReference type="PANTHER" id="PTHR48044">
    <property type="entry name" value="GLYCOSYLTRANSFERASE"/>
    <property type="match status" value="1"/>
</dbReference>
<organism evidence="6 7">
    <name type="scientific">Morus notabilis</name>
    <dbReference type="NCBI Taxonomy" id="981085"/>
    <lineage>
        <taxon>Eukaryota</taxon>
        <taxon>Viridiplantae</taxon>
        <taxon>Streptophyta</taxon>
        <taxon>Embryophyta</taxon>
        <taxon>Tracheophyta</taxon>
        <taxon>Spermatophyta</taxon>
        <taxon>Magnoliopsida</taxon>
        <taxon>eudicotyledons</taxon>
        <taxon>Gunneridae</taxon>
        <taxon>Pentapetalae</taxon>
        <taxon>rosids</taxon>
        <taxon>fabids</taxon>
        <taxon>Rosales</taxon>
        <taxon>Moraceae</taxon>
        <taxon>Moreae</taxon>
        <taxon>Morus</taxon>
    </lineage>
</organism>
<dbReference type="InterPro" id="IPR058980">
    <property type="entry name" value="Glyco_transf_N"/>
</dbReference>
<comment type="similarity">
    <text evidence="1 3">Belongs to the UDP-glycosyltransferase family.</text>
</comment>
<evidence type="ECO:0000313" key="7">
    <source>
        <dbReference type="Proteomes" id="UP000030645"/>
    </source>
</evidence>
<dbReference type="KEGG" id="mnt:21384813"/>
<dbReference type="InterPro" id="IPR035595">
    <property type="entry name" value="UDP_glycos_trans_CS"/>
</dbReference>